<evidence type="ECO:0000313" key="1">
    <source>
        <dbReference type="EMBL" id="GLG89267.1"/>
    </source>
</evidence>
<reference evidence="1" key="3">
    <citation type="journal article" date="2023" name="Int. J. Syst. Evol. Microbiol.">
        <title>Sellimonas catena sp. nov., isolated from human faeces.</title>
        <authorList>
            <person name="Hisatomi A."/>
            <person name="Ohkuma M."/>
            <person name="Sakamoto M."/>
        </authorList>
    </citation>
    <scope>NUCLEOTIDE SEQUENCE</scope>
    <source>
        <strain evidence="1">18CBH55</strain>
    </source>
</reference>
<dbReference type="EMBL" id="BSCH01000003">
    <property type="protein sequence ID" value="GLG89267.1"/>
    <property type="molecule type" value="Genomic_DNA"/>
</dbReference>
<accession>A0A9W6CDD1</accession>
<comment type="caution">
    <text evidence="1">The sequence shown here is derived from an EMBL/GenBank/DDBJ whole genome shotgun (WGS) entry which is preliminary data.</text>
</comment>
<organism evidence="1 2">
    <name type="scientific">Sellimonas catena</name>
    <dbReference type="NCBI Taxonomy" id="2994035"/>
    <lineage>
        <taxon>Bacteria</taxon>
        <taxon>Bacillati</taxon>
        <taxon>Bacillota</taxon>
        <taxon>Clostridia</taxon>
        <taxon>Lachnospirales</taxon>
        <taxon>Lachnospiraceae</taxon>
        <taxon>Sellimonas</taxon>
    </lineage>
</organism>
<reference evidence="1" key="2">
    <citation type="submission" date="2022-11" db="EMBL/GenBank/DDBJ databases">
        <title>Draft genome sequence of Sellimonas catena strain 18CBH55.</title>
        <authorList>
            <person name="Atsushi H."/>
            <person name="Moriya O."/>
            <person name="Mitsuo S."/>
        </authorList>
    </citation>
    <scope>NUCLEOTIDE SEQUENCE</scope>
    <source>
        <strain evidence="1">18CBH55</strain>
    </source>
</reference>
<sequence length="91" mass="10253">MGTDSLATAEGIDAFSNSTIFSFSSISKTSSYLLYLIEVRYFIPQKRIPFEGFSAHSRFHSPGKRVTYIQYITLREKEKGFGGEKAGEFPL</sequence>
<gene>
    <name evidence="1" type="ORF">Selli2_06940</name>
</gene>
<dbReference type="AlphaFoldDB" id="A0A9W6CDD1"/>
<name>A0A9W6CDD1_9FIRM</name>
<evidence type="ECO:0000313" key="2">
    <source>
        <dbReference type="Proteomes" id="UP001145094"/>
    </source>
</evidence>
<reference evidence="1" key="1">
    <citation type="submission" date="2022-11" db="EMBL/GenBank/DDBJ databases">
        <title>Draft genome sequence of Sellimonas catena strain 18CBH55.</title>
        <authorList>
            <person name="Hisatomi A."/>
            <person name="Ohkuma M."/>
            <person name="Sakamoto M."/>
        </authorList>
    </citation>
    <scope>NUCLEOTIDE SEQUENCE</scope>
    <source>
        <strain evidence="1">18CBH55</strain>
    </source>
</reference>
<proteinExistence type="predicted"/>
<protein>
    <submittedName>
        <fullName evidence="1">Uncharacterized protein</fullName>
    </submittedName>
</protein>
<dbReference type="Proteomes" id="UP001145094">
    <property type="component" value="Unassembled WGS sequence"/>
</dbReference>